<dbReference type="InterPro" id="IPR003439">
    <property type="entry name" value="ABC_transporter-like_ATP-bd"/>
</dbReference>
<evidence type="ECO:0000256" key="2">
    <source>
        <dbReference type="ARBA" id="ARBA00022692"/>
    </source>
</evidence>
<dbReference type="InterPro" id="IPR011527">
    <property type="entry name" value="ABC1_TM_dom"/>
</dbReference>
<name>A0ABW4FYJ9_9ACTN</name>
<dbReference type="EMBL" id="JBHUCM010000001">
    <property type="protein sequence ID" value="MFD1535415.1"/>
    <property type="molecule type" value="Genomic_DNA"/>
</dbReference>
<keyword evidence="8" id="KW-0067">ATP-binding</keyword>
<dbReference type="InterPro" id="IPR039421">
    <property type="entry name" value="Type_1_exporter"/>
</dbReference>
<dbReference type="Proteomes" id="UP001597097">
    <property type="component" value="Unassembled WGS sequence"/>
</dbReference>
<keyword evidence="4 5" id="KW-0472">Membrane</keyword>
<evidence type="ECO:0000256" key="4">
    <source>
        <dbReference type="ARBA" id="ARBA00023136"/>
    </source>
</evidence>
<feature type="transmembrane region" description="Helical" evidence="5">
    <location>
        <begin position="271"/>
        <end position="289"/>
    </location>
</feature>
<evidence type="ECO:0000313" key="9">
    <source>
        <dbReference type="Proteomes" id="UP001597097"/>
    </source>
</evidence>
<comment type="caution">
    <text evidence="8">The sequence shown here is derived from an EMBL/GenBank/DDBJ whole genome shotgun (WGS) entry which is preliminary data.</text>
</comment>
<keyword evidence="2 5" id="KW-0812">Transmembrane</keyword>
<dbReference type="InterPro" id="IPR003593">
    <property type="entry name" value="AAA+_ATPase"/>
</dbReference>
<dbReference type="SMART" id="SM00382">
    <property type="entry name" value="AAA"/>
    <property type="match status" value="1"/>
</dbReference>
<gene>
    <name evidence="8" type="ORF">ACFSJ0_00135</name>
</gene>
<feature type="transmembrane region" description="Helical" evidence="5">
    <location>
        <begin position="182"/>
        <end position="201"/>
    </location>
</feature>
<keyword evidence="8" id="KW-0547">Nucleotide-binding</keyword>
<sequence length="636" mass="68995">MTAPPDVPPPPKPQRPKFRDTIRLVAGAVGIVKKASPRDFSFVMIADVIQGIGVFAALIQVQQVLSNLIKANDGAGTSGLLGAVTVFLCANVAIVISQAFINNRRIILSERTSMYVSGEILKVASLAELDDFDDSTFHDRLQRASASAAVRPAQMVHNLIRIGQALFTVAGSWVALVTVNVWIALVAAVVVVPIWIGGVRGGEQHFDFIRQTTPTDRNRNYLFELLTAREPAQEIRAFNTARYLTTRWHDVMSHRLNLMLRMLSKRFRSQLIASIGSNAVVALTAGILIMLNLSGVLTLAETATVAGILLLLSQRLQDTVMGTNEFFESAPLIRDLKDFLAMEPALAREVTGTPYAGSFDRIEVRDVAFAYRGSRRRALDGVSLTINAGEVIALVGENGSGKTTLAKLLAGLYPPSEGAILVDGVALSGIEAKSWRESVAVLFQNFIRYALPAEENIRLGSAEKQVGMDDVRAAARAAGADGFLAKLPNSYETILSPQFSEGQDLSLGQWQRVALARAFFRDAPLVILDEPSASLDARAERALFESVRDLYANRTVLLISHRFSTVRTADRIIVLHDGQIVEHGDHDSLMAADGLYAELFTMQASGFLEDSLNGVALVGDRVRPPVVPDMPDTGAL</sequence>
<feature type="domain" description="ABC transmembrane type-1" evidence="7">
    <location>
        <begin position="48"/>
        <end position="328"/>
    </location>
</feature>
<dbReference type="GO" id="GO:0005524">
    <property type="term" value="F:ATP binding"/>
    <property type="evidence" value="ECO:0007669"/>
    <property type="project" value="UniProtKB-KW"/>
</dbReference>
<feature type="transmembrane region" description="Helical" evidence="5">
    <location>
        <begin position="40"/>
        <end position="59"/>
    </location>
</feature>
<feature type="transmembrane region" description="Helical" evidence="5">
    <location>
        <begin position="79"/>
        <end position="101"/>
    </location>
</feature>
<dbReference type="PANTHER" id="PTHR43394">
    <property type="entry name" value="ATP-DEPENDENT PERMEASE MDL1, MITOCHONDRIAL"/>
    <property type="match status" value="1"/>
</dbReference>
<evidence type="ECO:0000256" key="3">
    <source>
        <dbReference type="ARBA" id="ARBA00022989"/>
    </source>
</evidence>
<dbReference type="InterPro" id="IPR017871">
    <property type="entry name" value="ABC_transporter-like_CS"/>
</dbReference>
<feature type="domain" description="ABC transporter" evidence="6">
    <location>
        <begin position="362"/>
        <end position="602"/>
    </location>
</feature>
<comment type="subcellular location">
    <subcellularLocation>
        <location evidence="1">Membrane</location>
        <topology evidence="1">Multi-pass membrane protein</topology>
    </subcellularLocation>
</comment>
<evidence type="ECO:0000259" key="6">
    <source>
        <dbReference type="PROSITE" id="PS50893"/>
    </source>
</evidence>
<dbReference type="PROSITE" id="PS50893">
    <property type="entry name" value="ABC_TRANSPORTER_2"/>
    <property type="match status" value="1"/>
</dbReference>
<evidence type="ECO:0000256" key="5">
    <source>
        <dbReference type="SAM" id="Phobius"/>
    </source>
</evidence>
<reference evidence="9" key="1">
    <citation type="journal article" date="2019" name="Int. J. Syst. Evol. Microbiol.">
        <title>The Global Catalogue of Microorganisms (GCM) 10K type strain sequencing project: providing services to taxonomists for standard genome sequencing and annotation.</title>
        <authorList>
            <consortium name="The Broad Institute Genomics Platform"/>
            <consortium name="The Broad Institute Genome Sequencing Center for Infectious Disease"/>
            <person name="Wu L."/>
            <person name="Ma J."/>
        </authorList>
    </citation>
    <scope>NUCLEOTIDE SEQUENCE [LARGE SCALE GENOMIC DNA]</scope>
    <source>
        <strain evidence="9">CGMCC 1.15399</strain>
    </source>
</reference>
<keyword evidence="9" id="KW-1185">Reference proteome</keyword>
<dbReference type="PANTHER" id="PTHR43394:SF1">
    <property type="entry name" value="ATP-BINDING CASSETTE SUB-FAMILY B MEMBER 10, MITOCHONDRIAL"/>
    <property type="match status" value="1"/>
</dbReference>
<dbReference type="RefSeq" id="WP_219536936.1">
    <property type="nucleotide sequence ID" value="NZ_JAHKRM010000033.1"/>
</dbReference>
<evidence type="ECO:0000313" key="8">
    <source>
        <dbReference type="EMBL" id="MFD1535415.1"/>
    </source>
</evidence>
<dbReference type="PROSITE" id="PS00211">
    <property type="entry name" value="ABC_TRANSPORTER_1"/>
    <property type="match status" value="1"/>
</dbReference>
<protein>
    <submittedName>
        <fullName evidence="8">ABC transporter ATP-binding protein</fullName>
    </submittedName>
</protein>
<dbReference type="PROSITE" id="PS50929">
    <property type="entry name" value="ABC_TM1F"/>
    <property type="match status" value="1"/>
</dbReference>
<proteinExistence type="predicted"/>
<organism evidence="8 9">
    <name type="scientific">Nonomuraea guangzhouensis</name>
    <dbReference type="NCBI Taxonomy" id="1291555"/>
    <lineage>
        <taxon>Bacteria</taxon>
        <taxon>Bacillati</taxon>
        <taxon>Actinomycetota</taxon>
        <taxon>Actinomycetes</taxon>
        <taxon>Streptosporangiales</taxon>
        <taxon>Streptosporangiaceae</taxon>
        <taxon>Nonomuraea</taxon>
    </lineage>
</organism>
<evidence type="ECO:0000259" key="7">
    <source>
        <dbReference type="PROSITE" id="PS50929"/>
    </source>
</evidence>
<accession>A0ABW4FYJ9</accession>
<dbReference type="Pfam" id="PF00005">
    <property type="entry name" value="ABC_tran"/>
    <property type="match status" value="1"/>
</dbReference>
<keyword evidence="3 5" id="KW-1133">Transmembrane helix</keyword>
<evidence type="ECO:0000256" key="1">
    <source>
        <dbReference type="ARBA" id="ARBA00004141"/>
    </source>
</evidence>